<dbReference type="Proteomes" id="UP000298493">
    <property type="component" value="Unassembled WGS sequence"/>
</dbReference>
<evidence type="ECO:0000313" key="3">
    <source>
        <dbReference type="Proteomes" id="UP000298493"/>
    </source>
</evidence>
<dbReference type="EMBL" id="SNSC02000028">
    <property type="protein sequence ID" value="TID13227.1"/>
    <property type="molecule type" value="Genomic_DNA"/>
</dbReference>
<comment type="caution">
    <text evidence="2">The sequence shown here is derived from an EMBL/GenBank/DDBJ whole genome shotgun (WGS) entry which is preliminary data.</text>
</comment>
<feature type="compositionally biased region" description="Polar residues" evidence="1">
    <location>
        <begin position="81"/>
        <end position="94"/>
    </location>
</feature>
<organism evidence="2 3">
    <name type="scientific">Venturia nashicola</name>
    <dbReference type="NCBI Taxonomy" id="86259"/>
    <lineage>
        <taxon>Eukaryota</taxon>
        <taxon>Fungi</taxon>
        <taxon>Dikarya</taxon>
        <taxon>Ascomycota</taxon>
        <taxon>Pezizomycotina</taxon>
        <taxon>Dothideomycetes</taxon>
        <taxon>Pleosporomycetidae</taxon>
        <taxon>Venturiales</taxon>
        <taxon>Venturiaceae</taxon>
        <taxon>Venturia</taxon>
    </lineage>
</organism>
<evidence type="ECO:0000313" key="2">
    <source>
        <dbReference type="EMBL" id="TID13227.1"/>
    </source>
</evidence>
<evidence type="ECO:0000256" key="1">
    <source>
        <dbReference type="SAM" id="MobiDB-lite"/>
    </source>
</evidence>
<dbReference type="AlphaFoldDB" id="A0A4Z1NCU4"/>
<keyword evidence="3" id="KW-1185">Reference proteome</keyword>
<name>A0A4Z1NCU4_9PEZI</name>
<feature type="compositionally biased region" description="Basic and acidic residues" evidence="1">
    <location>
        <begin position="98"/>
        <end position="122"/>
    </location>
</feature>
<gene>
    <name evidence="2" type="ORF">E6O75_ATG10300</name>
</gene>
<reference evidence="2 3" key="1">
    <citation type="submission" date="2019-04" db="EMBL/GenBank/DDBJ databases">
        <title>High contiguity whole genome sequence and gene annotation resource for two Venturia nashicola isolates.</title>
        <authorList>
            <person name="Prokchorchik M."/>
            <person name="Won K."/>
            <person name="Lee Y."/>
            <person name="Choi E.D."/>
            <person name="Segonzac C."/>
            <person name="Sohn K.H."/>
        </authorList>
    </citation>
    <scope>NUCLEOTIDE SEQUENCE [LARGE SCALE GENOMIC DNA]</scope>
    <source>
        <strain evidence="2 3">PRI2</strain>
    </source>
</reference>
<protein>
    <submittedName>
        <fullName evidence="2">Uncharacterized protein</fullName>
    </submittedName>
</protein>
<sequence>MVKPRQSFSLSNAIAQEVSGYNARCSSRGQAYESTGHRSGSGIYNSITASGIYNSITASGIYNSITAAPLHIVVRPAFGSPPTQLGRSDSTSSGLGAERVEENRGQGERVVEDFEDAPIRLR</sequence>
<accession>A0A4Z1NCU4</accession>
<proteinExistence type="predicted"/>
<feature type="region of interest" description="Disordered" evidence="1">
    <location>
        <begin position="78"/>
        <end position="122"/>
    </location>
</feature>